<reference evidence="4 5" key="1">
    <citation type="submission" date="2019-01" db="EMBL/GenBank/DDBJ databases">
        <title>Ktedonosporobacter rubrisoli SCAWS-G2.</title>
        <authorList>
            <person name="Huang Y."/>
            <person name="Yan B."/>
        </authorList>
    </citation>
    <scope>NUCLEOTIDE SEQUENCE [LARGE SCALE GENOMIC DNA]</scope>
    <source>
        <strain evidence="4 5">SCAWS-G2</strain>
    </source>
</reference>
<dbReference type="InterPro" id="IPR023809">
    <property type="entry name" value="Thiopep_bacteriocin_synth_dom"/>
</dbReference>
<keyword evidence="5" id="KW-1185">Reference proteome</keyword>
<evidence type="ECO:0000259" key="2">
    <source>
        <dbReference type="Pfam" id="PF04738"/>
    </source>
</evidence>
<gene>
    <name evidence="4" type="ORF">EPA93_45600</name>
</gene>
<dbReference type="Pfam" id="PF04738">
    <property type="entry name" value="Lant_dehydr_N"/>
    <property type="match status" value="1"/>
</dbReference>
<feature type="region of interest" description="Disordered" evidence="1">
    <location>
        <begin position="1"/>
        <end position="25"/>
    </location>
</feature>
<feature type="domain" description="Thiopeptide-type bacteriocin biosynthesis" evidence="3">
    <location>
        <begin position="818"/>
        <end position="1082"/>
    </location>
</feature>
<organism evidence="4 5">
    <name type="scientific">Ktedonosporobacter rubrisoli</name>
    <dbReference type="NCBI Taxonomy" id="2509675"/>
    <lineage>
        <taxon>Bacteria</taxon>
        <taxon>Bacillati</taxon>
        <taxon>Chloroflexota</taxon>
        <taxon>Ktedonobacteria</taxon>
        <taxon>Ktedonobacterales</taxon>
        <taxon>Ktedonosporobacteraceae</taxon>
        <taxon>Ktedonosporobacter</taxon>
    </lineage>
</organism>
<accession>A0A4P6K5N5</accession>
<evidence type="ECO:0008006" key="6">
    <source>
        <dbReference type="Google" id="ProtNLM"/>
    </source>
</evidence>
<evidence type="ECO:0000313" key="4">
    <source>
        <dbReference type="EMBL" id="QBD82856.1"/>
    </source>
</evidence>
<feature type="compositionally biased region" description="Basic and acidic residues" evidence="1">
    <location>
        <begin position="1"/>
        <end position="15"/>
    </location>
</feature>
<dbReference type="Proteomes" id="UP000290365">
    <property type="component" value="Chromosome"/>
</dbReference>
<dbReference type="EMBL" id="CP035758">
    <property type="protein sequence ID" value="QBD82856.1"/>
    <property type="molecule type" value="Genomic_DNA"/>
</dbReference>
<dbReference type="NCBIfam" id="TIGR03891">
    <property type="entry name" value="thiopep_ocin"/>
    <property type="match status" value="1"/>
</dbReference>
<feature type="domain" description="Lantibiotic dehydratase N-terminal" evidence="2">
    <location>
        <begin position="86"/>
        <end position="729"/>
    </location>
</feature>
<dbReference type="InterPro" id="IPR006827">
    <property type="entry name" value="Lant_deHydtase_N"/>
</dbReference>
<sequence>MVPEQQKAKKMERFNNKQPPQEEQVPLYRPMDFFMLRAPTLSLCTYQRLTSQELAGADTNHGELGKNLEAARQQTYNEISHLLTQSRIEQALLVASPSLFESLAHLQSAAPSSRRVQRTYASVLRYLVRMSTRPTPFGLFAGVAMGRFADESTAQLANPQLERTFTRPDMKWLIEFVEQIEQTQEYMQQLRVVVNQAVHIVGSRAILSFAKGNEKEQLHSIALQMNPAVSYILEHATHLIPYQQLCRELSLAFPQLNEEQMQRILRQLLAHSFLITDLKPPLTHPYPARYVLERLSSLSGARPLREALEAVLASMAELDRAVLGEASLQFQQLVAQQKQLPKGIAPIYQLDTALNVKEPYLNKAIGAAAAQAAETLLRLANSAYPISPLQQYRTLFLERYGVGTEIPVLDLLNEETGPGIPSSYHEEQGKYCWQGLSPSQAKKRNAILTAWLASAINEGALEVELNEHILSQLAPSESTLHPYEVLDIYCTVQACSREAIDNGDWRLLINNIYQGGRTFGRFLHLFNEKSMACLRKYNQQEEQLSPDAIFAELNYIFPVGHDMNMFVRPLLRSYEIAVNTMPFLEQEHVIHLSDLVVGISDCRFYLRSLRLGKKVIICQGHAHNVLRAPPLCRFLLDVSQDGRPPLLGFEWGALRMSPFLPRVVQKKVVLSPAQWRLYSSDVAENDAEDEETQWFCRIQQWRKKWRVPRYVYLVDVDQRLLLDLEHPCFLAELHRALKQARSDEGVCLQEMLPAFEHFWLRDTKNEPYASELIVPLILQRKGQISAEMMNFKEMRGQYRYPPRALNARELHILPGQEWTYLKLYSGSKRQNEIIAGPLREIVHKLGAQGLISDWFFIRYTDPQPHLRLRFHATNAQTCDQLLITTLAWGRNLVEHGLIHHLNIEGYDRETARYGGPEAIDTIERLFSANSQVVSDIIAGRYSQHITLDPFVVAVFSLDQFLASWGFSALERLNFTQAYTTQYEYREIFRPLRKSLLSLLLQEEIHQDIDVKRQKALLQAIIGGQAPVVRQAAQRIRTLVESDRLWGSESSILMSLVHMHLNRLLGAEPEQERKVYACWRHALESAQHYLQARGI</sequence>
<dbReference type="KEGG" id="kbs:EPA93_45600"/>
<evidence type="ECO:0000313" key="5">
    <source>
        <dbReference type="Proteomes" id="UP000290365"/>
    </source>
</evidence>
<evidence type="ECO:0000259" key="3">
    <source>
        <dbReference type="Pfam" id="PF14028"/>
    </source>
</evidence>
<protein>
    <recommendedName>
        <fullName evidence="6">Lantibiotic dehydratase</fullName>
    </recommendedName>
</protein>
<proteinExistence type="predicted"/>
<name>A0A4P6K5N5_KTERU</name>
<evidence type="ECO:0000256" key="1">
    <source>
        <dbReference type="SAM" id="MobiDB-lite"/>
    </source>
</evidence>
<dbReference type="OrthoDB" id="145323at2"/>
<dbReference type="Pfam" id="PF14028">
    <property type="entry name" value="Lant_dehydr_C"/>
    <property type="match status" value="1"/>
</dbReference>
<dbReference type="AlphaFoldDB" id="A0A4P6K5N5"/>